<organism evidence="7 8">
    <name type="scientific">Catenulispora pinistramenti</name>
    <dbReference type="NCBI Taxonomy" id="2705254"/>
    <lineage>
        <taxon>Bacteria</taxon>
        <taxon>Bacillati</taxon>
        <taxon>Actinomycetota</taxon>
        <taxon>Actinomycetes</taxon>
        <taxon>Catenulisporales</taxon>
        <taxon>Catenulisporaceae</taxon>
        <taxon>Catenulispora</taxon>
    </lineage>
</organism>
<dbReference type="PANTHER" id="PTHR35807">
    <property type="entry name" value="TRANSCRIPTIONAL REGULATOR REDD-RELATED"/>
    <property type="match status" value="1"/>
</dbReference>
<dbReference type="InterPro" id="IPR027417">
    <property type="entry name" value="P-loop_NTPase"/>
</dbReference>
<dbReference type="InterPro" id="IPR001867">
    <property type="entry name" value="OmpR/PhoB-type_DNA-bd"/>
</dbReference>
<proteinExistence type="inferred from homology"/>
<comment type="similarity">
    <text evidence="1">Belongs to the AfsR/DnrI/RedD regulatory family.</text>
</comment>
<dbReference type="InterPro" id="IPR036388">
    <property type="entry name" value="WH-like_DNA-bd_sf"/>
</dbReference>
<evidence type="ECO:0000259" key="6">
    <source>
        <dbReference type="PROSITE" id="PS51755"/>
    </source>
</evidence>
<keyword evidence="8" id="KW-1185">Reference proteome</keyword>
<keyword evidence="2" id="KW-0805">Transcription regulation</keyword>
<evidence type="ECO:0000256" key="5">
    <source>
        <dbReference type="PROSITE-ProRule" id="PRU01091"/>
    </source>
</evidence>
<dbReference type="Gene3D" id="1.10.10.10">
    <property type="entry name" value="Winged helix-like DNA-binding domain superfamily/Winged helix DNA-binding domain"/>
    <property type="match status" value="1"/>
</dbReference>
<evidence type="ECO:0000313" key="8">
    <source>
        <dbReference type="Proteomes" id="UP000730482"/>
    </source>
</evidence>
<dbReference type="PRINTS" id="PR00364">
    <property type="entry name" value="DISEASERSIST"/>
</dbReference>
<dbReference type="RefSeq" id="WP_212013618.1">
    <property type="nucleotide sequence ID" value="NZ_JAAFYZ010000107.1"/>
</dbReference>
<keyword evidence="4" id="KW-0804">Transcription</keyword>
<dbReference type="SUPFAM" id="SSF52540">
    <property type="entry name" value="P-loop containing nucleoside triphosphate hydrolases"/>
    <property type="match status" value="1"/>
</dbReference>
<evidence type="ECO:0000256" key="2">
    <source>
        <dbReference type="ARBA" id="ARBA00023015"/>
    </source>
</evidence>
<dbReference type="SMART" id="SM01043">
    <property type="entry name" value="BTAD"/>
    <property type="match status" value="1"/>
</dbReference>
<evidence type="ECO:0000313" key="7">
    <source>
        <dbReference type="EMBL" id="MBS2550568.1"/>
    </source>
</evidence>
<feature type="DNA-binding region" description="OmpR/PhoB-type" evidence="5">
    <location>
        <begin position="1"/>
        <end position="102"/>
    </location>
</feature>
<dbReference type="Pfam" id="PF03704">
    <property type="entry name" value="BTAD"/>
    <property type="match status" value="1"/>
</dbReference>
<dbReference type="InterPro" id="IPR051677">
    <property type="entry name" value="AfsR-DnrI-RedD_regulator"/>
</dbReference>
<sequence>MGDGLRFGVLGPVEAWRGDDEPVALGSPQQVAVFVRLLLAGSWTVSADEIIHAVWGEEPADGALGIVRTYVARLRKRLEPERARGATGGLLASVGSGYALRADADALDLTVFNDLTTRAAEVQGAGGAGEAAELYRRGLALWRGVPLAGVPGPYAETQRTWLVEASLNARQALLECELELGRHRDVVAEASAMIAEHPLREQLYEALMLALYRSGRQAEALVAYADARRLLDEELGVEPGLGLREMHRKILCADPALAAPVWPGAVDIGAARAAGPPPTAAQEQALAEHSQAPRMPVPAQLPADLPDFSGRRVAIEKIRDALTDASVSDSAVIVTVSGMGGVGKSTLATHAAHAVADRFPDGCLYVDLRGADDRPADPADVLGRFLTALGIAPNTVPTTLEERAALFRTILTSRRVLILLDNASDAAQVRPLLPGAPGNAALVTSRPHLVGLPTAASVSLEVMDGAEAAELLGRIVGPDRTGIAGPAAAELVAACGYLPLAVRIVGARLAARPSWTVQDIARRLADEQRRLRELRTGDLSIEGCFALSYHQLDPDAAQAFRLLATVSFPDMGLAGAASIIGLDPLDAGEAEDLLESLVDLGLLESPLPGRYRYHDLVHVYARDLALAIDGAQEADACLARLLDMIQATALNGFRLAQPGSMLPDSLEPARSPGQTFADAAETRAVLAVRLPATLAVLRQAIAGTAEHLSAAARALVLLSVDPQWQRDMVTSVAETLADAAARTGDRQSEARARYILDYHRLGSAEFLESVVGGGPDNRTVELCRAVGDRILLTYVLDTLGCMWAAVRRREEALACLDEARELALATGNRQAQAAVDSSMAYTLVSCGGDLEAAVEHGRRCVELSGELADTENVMVGLYLTGWALQGLGQYDEAEALYDECIRLCQAGNTPNREAGARFRIATLRAAAGRHQEAVAIAEYVLAGGEAFHDGWLRAHALGVLAGSLPRLGRGERAEAARREAFEIFTDLGLVAEADALRASTGQ</sequence>
<dbReference type="SUPFAM" id="SSF46894">
    <property type="entry name" value="C-terminal effector domain of the bipartite response regulators"/>
    <property type="match status" value="1"/>
</dbReference>
<accession>A0ABS5KWZ1</accession>
<keyword evidence="3 5" id="KW-0238">DNA-binding</keyword>
<dbReference type="Proteomes" id="UP000730482">
    <property type="component" value="Unassembled WGS sequence"/>
</dbReference>
<feature type="domain" description="OmpR/PhoB-type" evidence="6">
    <location>
        <begin position="1"/>
        <end position="102"/>
    </location>
</feature>
<evidence type="ECO:0000256" key="1">
    <source>
        <dbReference type="ARBA" id="ARBA00005820"/>
    </source>
</evidence>
<dbReference type="SUPFAM" id="SSF48452">
    <property type="entry name" value="TPR-like"/>
    <property type="match status" value="2"/>
</dbReference>
<dbReference type="InterPro" id="IPR016032">
    <property type="entry name" value="Sig_transdc_resp-reg_C-effctor"/>
</dbReference>
<dbReference type="InterPro" id="IPR002182">
    <property type="entry name" value="NB-ARC"/>
</dbReference>
<dbReference type="PANTHER" id="PTHR35807:SF1">
    <property type="entry name" value="TRANSCRIPTIONAL REGULATOR REDD"/>
    <property type="match status" value="1"/>
</dbReference>
<reference evidence="7 8" key="1">
    <citation type="submission" date="2020-02" db="EMBL/GenBank/DDBJ databases">
        <title>Acidophilic actinobacteria isolated from forest soil.</title>
        <authorList>
            <person name="Golinska P."/>
        </authorList>
    </citation>
    <scope>NUCLEOTIDE SEQUENCE [LARGE SCALE GENOMIC DNA]</scope>
    <source>
        <strain evidence="7 8">NL8</strain>
    </source>
</reference>
<dbReference type="Gene3D" id="3.40.50.300">
    <property type="entry name" value="P-loop containing nucleotide triphosphate hydrolases"/>
    <property type="match status" value="1"/>
</dbReference>
<dbReference type="EMBL" id="JAAFYZ010000107">
    <property type="protein sequence ID" value="MBS2550568.1"/>
    <property type="molecule type" value="Genomic_DNA"/>
</dbReference>
<evidence type="ECO:0000256" key="3">
    <source>
        <dbReference type="ARBA" id="ARBA00023125"/>
    </source>
</evidence>
<dbReference type="Gene3D" id="1.25.40.10">
    <property type="entry name" value="Tetratricopeptide repeat domain"/>
    <property type="match status" value="2"/>
</dbReference>
<comment type="caution">
    <text evidence="7">The sequence shown here is derived from an EMBL/GenBank/DDBJ whole genome shotgun (WGS) entry which is preliminary data.</text>
</comment>
<dbReference type="SMART" id="SM00862">
    <property type="entry name" value="Trans_reg_C"/>
    <property type="match status" value="1"/>
</dbReference>
<gene>
    <name evidence="7" type="ORF">KGQ19_27220</name>
</gene>
<dbReference type="Pfam" id="PF00486">
    <property type="entry name" value="Trans_reg_C"/>
    <property type="match status" value="1"/>
</dbReference>
<protein>
    <submittedName>
        <fullName evidence="7">Winged helix-turn-helix domain-containing protein</fullName>
    </submittedName>
</protein>
<name>A0ABS5KWZ1_9ACTN</name>
<evidence type="ECO:0000256" key="4">
    <source>
        <dbReference type="ARBA" id="ARBA00023163"/>
    </source>
</evidence>
<dbReference type="PROSITE" id="PS51755">
    <property type="entry name" value="OMPR_PHOB"/>
    <property type="match status" value="1"/>
</dbReference>
<dbReference type="InterPro" id="IPR005158">
    <property type="entry name" value="BTAD"/>
</dbReference>
<dbReference type="CDD" id="cd15831">
    <property type="entry name" value="BTAD"/>
    <property type="match status" value="1"/>
</dbReference>
<dbReference type="Pfam" id="PF00931">
    <property type="entry name" value="NB-ARC"/>
    <property type="match status" value="1"/>
</dbReference>
<dbReference type="InterPro" id="IPR011990">
    <property type="entry name" value="TPR-like_helical_dom_sf"/>
</dbReference>